<comment type="caution">
    <text evidence="1">The sequence shown here is derived from an EMBL/GenBank/DDBJ whole genome shotgun (WGS) entry which is preliminary data.</text>
</comment>
<dbReference type="Proteomes" id="UP000094487">
    <property type="component" value="Unassembled WGS sequence"/>
</dbReference>
<reference evidence="1 2" key="1">
    <citation type="submission" date="2016-08" db="EMBL/GenBank/DDBJ databases">
        <title>Draft genome of the agarase producing Sphingomonas sp. MCT13.</title>
        <authorList>
            <person name="D'Andrea M.M."/>
            <person name="Rossolini G.M."/>
            <person name="Thaller M.C."/>
        </authorList>
    </citation>
    <scope>NUCLEOTIDE SEQUENCE [LARGE SCALE GENOMIC DNA]</scope>
    <source>
        <strain evidence="1 2">MCT13</strain>
    </source>
</reference>
<name>A0A1E3LTQ9_9SPHN</name>
<keyword evidence="2" id="KW-1185">Reference proteome</keyword>
<dbReference type="OrthoDB" id="7311100at2"/>
<gene>
    <name evidence="1" type="ORF">BFL28_18755</name>
</gene>
<dbReference type="AlphaFoldDB" id="A0A1E3LTQ9"/>
<dbReference type="EMBL" id="MDDS01000036">
    <property type="protein sequence ID" value="ODP37127.1"/>
    <property type="molecule type" value="Genomic_DNA"/>
</dbReference>
<evidence type="ECO:0000313" key="2">
    <source>
        <dbReference type="Proteomes" id="UP000094487"/>
    </source>
</evidence>
<evidence type="ECO:0000313" key="1">
    <source>
        <dbReference type="EMBL" id="ODP37127.1"/>
    </source>
</evidence>
<sequence>MNRAGAAGGSATVERAKGMAGIVHVLIPASFGDAPPDQPIARAWDYGWQNIHDGLDGIAIDLPALKLAGNARGVIPLNIKVKDPIWPGRDMIDVSVSVRPGEKRTLWLDLRDRILPHDSLYLAIASAAPDFDATALDGAGIRLVFKPREAAKAEHVADRFNQVADNWGFLVEEHTASKRAGLYQRLFADITDLLRVDPDHEQGRAYWADINYRPENLPPVTPPQAPAGVPGWAFNQVEDLKLVRRFIEWWIDERQVSYGDFGGGISDDVDLVQQWPGLALMGAIPDKVNASLRALSDAVYKNGMIENGLGRIATDELHAYEEGLNTNAARLYLNWGEPKAIERLMDNTRGLQRVLLVNPAGHRHFASSWYGGRKIYRDEPWSWQKPYAFTVLHGPSLLGLYNGSPQARALVTETVDGWLAHGKPDAKGVMSYPNEINWYSDKERVGDGGGATIPLQSVWTAWRFTGDTKYLAPIAARVARSGPATLNDIPENVYDTLAQGGAWRDAVAADKGSDPYTLFVKWQATGDTAPLAKLHGDAILDKLQHEWMYTKGHWWSDRVEQPSQLLQRARLGGIALSRNLHMPGHAVSWQFAEAGAAEQVAILVPNATPTKLRVIAYNLSAVAQAATMSTWNIVAGEWRVAMSTSTDEGKTLTPLAPPTTALLERSSALPVSFAPGTTTVIDLELVRETMPVEQRPDLGIGSDDVKRSGRRVDVTVHSLGAVAAPGGEAQLLRGDQVIARAAIPALPAPTDLLPKTAQVRLTVPAGASASGLTVRVSLRDDALEVTRVNNRVDLP</sequence>
<proteinExistence type="predicted"/>
<protein>
    <submittedName>
        <fullName evidence="1">Uncharacterized protein</fullName>
    </submittedName>
</protein>
<organism evidence="1 2">
    <name type="scientific">Sphingomonas turrisvirgatae</name>
    <dbReference type="NCBI Taxonomy" id="1888892"/>
    <lineage>
        <taxon>Bacteria</taxon>
        <taxon>Pseudomonadati</taxon>
        <taxon>Pseudomonadota</taxon>
        <taxon>Alphaproteobacteria</taxon>
        <taxon>Sphingomonadales</taxon>
        <taxon>Sphingomonadaceae</taxon>
        <taxon>Sphingomonas</taxon>
    </lineage>
</organism>
<accession>A0A1E3LTQ9</accession>